<keyword evidence="5" id="KW-0039">Anion exchange</keyword>
<keyword evidence="9 11" id="KW-0472">Membrane</keyword>
<feature type="domain" description="Bicarbonate transporter-like transmembrane" evidence="13">
    <location>
        <begin position="396"/>
        <end position="570"/>
    </location>
</feature>
<evidence type="ECO:0000256" key="11">
    <source>
        <dbReference type="RuleBase" id="RU362035"/>
    </source>
</evidence>
<keyword evidence="7 11" id="KW-1133">Transmembrane helix</keyword>
<accession>A0A8V5H011</accession>
<keyword evidence="6 11" id="KW-0812">Transmembrane</keyword>
<evidence type="ECO:0000256" key="1">
    <source>
        <dbReference type="ARBA" id="ARBA00004651"/>
    </source>
</evidence>
<feature type="domain" description="Band 3 cytoplasmic" evidence="14">
    <location>
        <begin position="248"/>
        <end position="341"/>
    </location>
</feature>
<feature type="transmembrane region" description="Helical" evidence="11">
    <location>
        <begin position="542"/>
        <end position="566"/>
    </location>
</feature>
<comment type="caution">
    <text evidence="11">Lacks conserved residue(s) required for the propagation of feature annotation.</text>
</comment>
<evidence type="ECO:0000256" key="2">
    <source>
        <dbReference type="ARBA" id="ARBA00010993"/>
    </source>
</evidence>
<dbReference type="Gene3D" id="1.10.287.570">
    <property type="entry name" value="Helical hairpin bin"/>
    <property type="match status" value="1"/>
</dbReference>
<dbReference type="Pfam" id="PF00955">
    <property type="entry name" value="HCO3_cotransp"/>
    <property type="match status" value="2"/>
</dbReference>
<feature type="domain" description="Bicarbonate transporter-like transmembrane" evidence="13">
    <location>
        <begin position="583"/>
        <end position="906"/>
    </location>
</feature>
<dbReference type="PROSITE" id="PS00219">
    <property type="entry name" value="ANION_EXCHANGER_1"/>
    <property type="match status" value="1"/>
</dbReference>
<dbReference type="FunFam" id="1.10.287.570:FF:000001">
    <property type="entry name" value="Anion exchange protein"/>
    <property type="match status" value="1"/>
</dbReference>
<evidence type="ECO:0000256" key="7">
    <source>
        <dbReference type="ARBA" id="ARBA00022989"/>
    </source>
</evidence>
<dbReference type="AlphaFoldDB" id="A0A8V5H011"/>
<evidence type="ECO:0000256" key="10">
    <source>
        <dbReference type="ARBA" id="ARBA00049347"/>
    </source>
</evidence>
<dbReference type="GO" id="GO:0008509">
    <property type="term" value="F:monoatomic anion transmembrane transporter activity"/>
    <property type="evidence" value="ECO:0007669"/>
    <property type="project" value="InterPro"/>
</dbReference>
<feature type="transmembrane region" description="Helical" evidence="11">
    <location>
        <begin position="625"/>
        <end position="642"/>
    </location>
</feature>
<name>A0A8V5H011_MELUD</name>
<reference evidence="15" key="2">
    <citation type="submission" date="2025-08" db="UniProtKB">
        <authorList>
            <consortium name="Ensembl"/>
        </authorList>
    </citation>
    <scope>IDENTIFICATION</scope>
</reference>
<feature type="transmembrane region" description="Helical" evidence="11">
    <location>
        <begin position="586"/>
        <end position="605"/>
    </location>
</feature>
<evidence type="ECO:0000256" key="5">
    <source>
        <dbReference type="ARBA" id="ARBA00022681"/>
    </source>
</evidence>
<feature type="transmembrane region" description="Helical" evidence="11">
    <location>
        <begin position="804"/>
        <end position="828"/>
    </location>
</feature>
<dbReference type="FunFam" id="3.40.930.10:FF:000020">
    <property type="entry name" value="Anion exchange protein"/>
    <property type="match status" value="1"/>
</dbReference>
<dbReference type="PRINTS" id="PR00165">
    <property type="entry name" value="ANIONEXCHNGR"/>
</dbReference>
<keyword evidence="4" id="KW-1003">Cell membrane</keyword>
<evidence type="ECO:0000256" key="3">
    <source>
        <dbReference type="ARBA" id="ARBA00022448"/>
    </source>
</evidence>
<evidence type="ECO:0000256" key="4">
    <source>
        <dbReference type="ARBA" id="ARBA00022475"/>
    </source>
</evidence>
<evidence type="ECO:0000256" key="12">
    <source>
        <dbReference type="SAM" id="MobiDB-lite"/>
    </source>
</evidence>
<keyword evidence="8 11" id="KW-0406">Ion transport</keyword>
<feature type="domain" description="Band 3 cytoplasmic" evidence="14">
    <location>
        <begin position="90"/>
        <end position="210"/>
    </location>
</feature>
<dbReference type="InterPro" id="IPR003020">
    <property type="entry name" value="HCO3_transpt_euk"/>
</dbReference>
<organism evidence="15 16">
    <name type="scientific">Melopsittacus undulatus</name>
    <name type="common">Budgerigar</name>
    <name type="synonym">Psittacus undulatus</name>
    <dbReference type="NCBI Taxonomy" id="13146"/>
    <lineage>
        <taxon>Eukaryota</taxon>
        <taxon>Metazoa</taxon>
        <taxon>Chordata</taxon>
        <taxon>Craniata</taxon>
        <taxon>Vertebrata</taxon>
        <taxon>Euteleostomi</taxon>
        <taxon>Archelosauria</taxon>
        <taxon>Archosauria</taxon>
        <taxon>Dinosauria</taxon>
        <taxon>Saurischia</taxon>
        <taxon>Theropoda</taxon>
        <taxon>Coelurosauria</taxon>
        <taxon>Aves</taxon>
        <taxon>Neognathae</taxon>
        <taxon>Neoaves</taxon>
        <taxon>Telluraves</taxon>
        <taxon>Australaves</taxon>
        <taxon>Psittaciformes</taxon>
        <taxon>Psittaculidae</taxon>
        <taxon>Melopsittacus</taxon>
    </lineage>
</organism>
<evidence type="ECO:0000313" key="16">
    <source>
        <dbReference type="Proteomes" id="UP000694405"/>
    </source>
</evidence>
<feature type="region of interest" description="Disordered" evidence="12">
    <location>
        <begin position="368"/>
        <end position="395"/>
    </location>
</feature>
<reference evidence="15" key="3">
    <citation type="submission" date="2025-09" db="UniProtKB">
        <authorList>
            <consortium name="Ensembl"/>
        </authorList>
    </citation>
    <scope>IDENTIFICATION</scope>
</reference>
<evidence type="ECO:0000259" key="13">
    <source>
        <dbReference type="Pfam" id="PF00955"/>
    </source>
</evidence>
<comment type="subcellular location">
    <subcellularLocation>
        <location evidence="1">Cell membrane</location>
        <topology evidence="1">Multi-pass membrane protein</topology>
    </subcellularLocation>
    <subcellularLocation>
        <location evidence="11">Membrane</location>
        <topology evidence="11">Multi-pass membrane protein</topology>
    </subcellularLocation>
</comment>
<dbReference type="GO" id="GO:0051453">
    <property type="term" value="P:regulation of intracellular pH"/>
    <property type="evidence" value="ECO:0007669"/>
    <property type="project" value="TreeGrafter"/>
</dbReference>
<proteinExistence type="inferred from homology"/>
<evidence type="ECO:0000256" key="8">
    <source>
        <dbReference type="ARBA" id="ARBA00023065"/>
    </source>
</evidence>
<evidence type="ECO:0000256" key="9">
    <source>
        <dbReference type="ARBA" id="ARBA00023136"/>
    </source>
</evidence>
<feature type="transmembrane region" description="Helical" evidence="11">
    <location>
        <begin position="676"/>
        <end position="697"/>
    </location>
</feature>
<feature type="transmembrane region" description="Helical" evidence="11">
    <location>
        <begin position="718"/>
        <end position="741"/>
    </location>
</feature>
<gene>
    <name evidence="15" type="primary">LOC117437107</name>
</gene>
<dbReference type="Ensembl" id="ENSMUNT00000026776.1">
    <property type="protein sequence ID" value="ENSMUNP00000025195.1"/>
    <property type="gene ID" value="ENSMUNG00000021545.1"/>
</dbReference>
<dbReference type="GO" id="GO:0005452">
    <property type="term" value="F:solute:inorganic anion antiporter activity"/>
    <property type="evidence" value="ECO:0007669"/>
    <property type="project" value="InterPro"/>
</dbReference>
<keyword evidence="3 11" id="KW-0813">Transport</keyword>
<feature type="transmembrane region" description="Helical" evidence="11">
    <location>
        <begin position="425"/>
        <end position="446"/>
    </location>
</feature>
<sequence>MGGDASHRPQGHGPTDALVTPLAAVSVTDVDLEVGGSRRPLFRRETHEVGAALGLPFRGVNGAVASGDPRAWGDAGAAALGLYGVRDGGYVELHELVLDSTKELCWMEAGHWFKLEEDFKEAGHWGQPHLSFLTYRSLLEVRRALARGAVLLDVAAASLPAIAHVLIDQMIYEGQLKPQDSEDILRTLLLQHKHPNEAESTLTLPPAQLQRSDLEQPLLREQQPLEMRRMGGEQVGGGRRDRGEGGSCAAFLDQPTLAFVRLKAAVMLDGILDVSLPIRFLLVLLGPDSPHISYHELGRAVATMMSERVFLRDSYLADGRQDLVRSVEDFLECSIVVPPSEPHSEEQLRPLVPLQQELLRRRYRPPEPPVIETPLKDITGSAPGPQDEDPLRRTGRPFGGLVRDIRRRYPLYLSDIRDFLSPQCLAAVIFIYFAALSPAVTFGGLLNEKTNGMMGVSELLISTCVQCVLFSILSAQPLLVIGFSGPLLVFEEAFYSFCSANGLEYIVGRVWIGFWLVLLVLLVVACEGSFLVRYLSRYTQEIFSFLISLIFIFETFSKLVTIFRAHPLSRRYAVQDEVQPDVPEPNTALLSLVLMAGTFFLAFFLRKFKNSSFLPGRVRRLIGDFGVPISIFIMALADFFITDTYTQKLKVPRGLEVTNSSARGWFINPMGERKTFPIWMMFASVVPALLVFILIFLETQITTLIVSKPERKLVKGSGFHLDLLLIVAMGGLSALFGMPWLSATTVRTITHANALTVMGKATAPGEKSQILEVKEQRISGLLVAVLIGVSILMEPILKFIPLAVLFGIFLYMGVTSLFGIQLFDRILLLLMPPKYHPDEPYVTRVKTWRMHLFTLTQLLVLVLLWVVKSTPASLALPFVLILTVPLRRFLLPRIFQDIELRCLDADDAVVTFEEVEGTDVYNEVQMPS</sequence>
<dbReference type="GO" id="GO:0015106">
    <property type="term" value="F:bicarbonate transmembrane transporter activity"/>
    <property type="evidence" value="ECO:0007669"/>
    <property type="project" value="TreeGrafter"/>
</dbReference>
<dbReference type="Gene3D" id="3.40.930.10">
    <property type="entry name" value="Mannitol-specific EII, Chain A"/>
    <property type="match status" value="2"/>
</dbReference>
<dbReference type="InterPro" id="IPR013769">
    <property type="entry name" value="Band3_cytoplasmic_dom"/>
</dbReference>
<reference evidence="15" key="1">
    <citation type="submission" date="2020-03" db="EMBL/GenBank/DDBJ databases">
        <title>Melopsittacus undulatus (budgerigar) genome, bMelUnd1, maternal haplotype with Z.</title>
        <authorList>
            <person name="Gedman G."/>
            <person name="Mountcastle J."/>
            <person name="Haase B."/>
            <person name="Formenti G."/>
            <person name="Wright T."/>
            <person name="Apodaca J."/>
            <person name="Pelan S."/>
            <person name="Chow W."/>
            <person name="Rhie A."/>
            <person name="Howe K."/>
            <person name="Fedrigo O."/>
            <person name="Jarvis E.D."/>
        </authorList>
    </citation>
    <scope>NUCLEOTIDE SEQUENCE [LARGE SCALE GENOMIC DNA]</scope>
</reference>
<dbReference type="PANTHER" id="PTHR11453">
    <property type="entry name" value="ANION EXCHANGE PROTEIN"/>
    <property type="match status" value="1"/>
</dbReference>
<evidence type="ECO:0000313" key="15">
    <source>
        <dbReference type="Ensembl" id="ENSMUNP00000025195.1"/>
    </source>
</evidence>
<dbReference type="Proteomes" id="UP000694405">
    <property type="component" value="Chromosome 17"/>
</dbReference>
<evidence type="ECO:0000256" key="6">
    <source>
        <dbReference type="ARBA" id="ARBA00022692"/>
    </source>
</evidence>
<dbReference type="InterPro" id="IPR018241">
    <property type="entry name" value="Anion_exchange_CS"/>
</dbReference>
<keyword evidence="16" id="KW-1185">Reference proteome</keyword>
<dbReference type="NCBIfam" id="TIGR00834">
    <property type="entry name" value="ae"/>
    <property type="match status" value="1"/>
</dbReference>
<comment type="catalytic activity">
    <reaction evidence="10">
        <text>hydrogencarbonate(in) + chloride(out) = hydrogencarbonate(out) + chloride(in)</text>
        <dbReference type="Rhea" id="RHEA:72363"/>
        <dbReference type="ChEBI" id="CHEBI:17544"/>
        <dbReference type="ChEBI" id="CHEBI:17996"/>
    </reaction>
</comment>
<protein>
    <recommendedName>
        <fullName evidence="11">Anion exchange protein</fullName>
    </recommendedName>
</protein>
<comment type="similarity">
    <text evidence="2 11">Belongs to the anion exchanger (TC 2.A.31) family.</text>
</comment>
<feature type="transmembrane region" description="Helical" evidence="11">
    <location>
        <begin position="467"/>
        <end position="490"/>
    </location>
</feature>
<evidence type="ECO:0000259" key="14">
    <source>
        <dbReference type="Pfam" id="PF07565"/>
    </source>
</evidence>
<dbReference type="InterPro" id="IPR016152">
    <property type="entry name" value="PTrfase/Anion_transptr"/>
</dbReference>
<dbReference type="SUPFAM" id="SSF55804">
    <property type="entry name" value="Phoshotransferase/anion transport protein"/>
    <property type="match status" value="1"/>
</dbReference>
<dbReference type="Pfam" id="PF07565">
    <property type="entry name" value="Band_3_cyto"/>
    <property type="match status" value="2"/>
</dbReference>
<dbReference type="InterPro" id="IPR001717">
    <property type="entry name" value="Anion_exchange"/>
</dbReference>
<dbReference type="GO" id="GO:0016323">
    <property type="term" value="C:basolateral plasma membrane"/>
    <property type="evidence" value="ECO:0007669"/>
    <property type="project" value="TreeGrafter"/>
</dbReference>
<dbReference type="PANTHER" id="PTHR11453:SF12">
    <property type="entry name" value="BAND 3 ANION TRANSPORT PROTEIN"/>
    <property type="match status" value="1"/>
</dbReference>
<dbReference type="PRINTS" id="PR01231">
    <property type="entry name" value="HCO3TRNSPORT"/>
</dbReference>
<feature type="transmembrane region" description="Helical" evidence="11">
    <location>
        <begin position="510"/>
        <end position="535"/>
    </location>
</feature>
<dbReference type="InterPro" id="IPR011531">
    <property type="entry name" value="HCO3_transpt-like_TM_dom"/>
</dbReference>